<evidence type="ECO:0000256" key="6">
    <source>
        <dbReference type="SAM" id="MobiDB-lite"/>
    </source>
</evidence>
<keyword evidence="3" id="KW-1015">Disulfide bond</keyword>
<protein>
    <recommendedName>
        <fullName evidence="7">Ig-like domain-containing protein</fullName>
    </recommendedName>
</protein>
<dbReference type="GO" id="GO:0050839">
    <property type="term" value="F:cell adhesion molecule binding"/>
    <property type="evidence" value="ECO:0007669"/>
    <property type="project" value="TreeGrafter"/>
</dbReference>
<dbReference type="Proteomes" id="UP001107558">
    <property type="component" value="Chromosome 4"/>
</dbReference>
<feature type="domain" description="Ig-like" evidence="7">
    <location>
        <begin position="187"/>
        <end position="288"/>
    </location>
</feature>
<feature type="region of interest" description="Disordered" evidence="6">
    <location>
        <begin position="20"/>
        <end position="39"/>
    </location>
</feature>
<dbReference type="SMART" id="SM00409">
    <property type="entry name" value="IG"/>
    <property type="match status" value="3"/>
</dbReference>
<sequence>METNCRTSIEQVHLFFFNSGPESSSNTLTSHPLHEPLSTAQNGARTLDDTQHSHVASQRHYSINRAVDDDNVERQKNHNLVVSYENSIVNEYNFDSNNNNENDNTNKDKINNNAVTIANFNQIMLNANSNNNNDDELTPNYDLSSSIKSPNISFSRSKRFADFNKNIDEFVVEEPLALPLRPIVRGPFETDEQNLDEVSVIYVEPHSKITLNCEVDLDVQSSVWLKDGQVVQAVDSERAMGSRFIKESRGGLTINNVMLEDDGFWQCEAENFRGYMETGRSTKLVVLSPPRPPYLLYDSRRLDASNLFIPVKENAEISLSCVSEGGNPKPLLTWEILLNPSVDHHALKLPPESLEVQVVKSKEKEKDYKINSGAKSDAKLPVIYRAHHNARVLCVMEHPSLKIRQNASIVLDVQYTPSFAITRTPGFGYPLREGIPVTLKCDVDSNPTSTAIWQKDDGDPPIPQSGDGLLNFTSIRREHSGWYKCTARHLNKPYSSFGYFLNVRYDALDVTSEPEEANLAIASSSSLTQSKMPSTSHNSQSKFGQLEVELGGSVTLQCPQGSLGCWSHLDPVTQRLRGVGSGTFTPTGQYSLKDVVYQDAGIYKCVGQSPSNKKKLEVLNSVIVGVKGFPTVTARNKTPSAFPGLPLHLFVEFCANPPATAARWLHGDRVYTPGNQYGADVLAYGVTDLPIPFCKEARLTIVHMHEKVPRTFYFIVSTPAGVAEDTIEVNFTTKHQAKRINSNANYNNNLPIFSSSASTLWQSTFLALITSIAVIRFML</sequence>
<dbReference type="CDD" id="cd00096">
    <property type="entry name" value="Ig"/>
    <property type="match status" value="1"/>
</dbReference>
<dbReference type="AlphaFoldDB" id="A0A9J6BDS4"/>
<dbReference type="InterPro" id="IPR007110">
    <property type="entry name" value="Ig-like_dom"/>
</dbReference>
<dbReference type="InterPro" id="IPR003599">
    <property type="entry name" value="Ig_sub"/>
</dbReference>
<dbReference type="Gene3D" id="2.60.40.10">
    <property type="entry name" value="Immunoglobulins"/>
    <property type="match status" value="3"/>
</dbReference>
<evidence type="ECO:0000256" key="5">
    <source>
        <dbReference type="ARBA" id="ARBA00023319"/>
    </source>
</evidence>
<keyword evidence="5" id="KW-0393">Immunoglobulin domain</keyword>
<dbReference type="InterPro" id="IPR013162">
    <property type="entry name" value="CD80_C2-set"/>
</dbReference>
<evidence type="ECO:0000313" key="9">
    <source>
        <dbReference type="Proteomes" id="UP001107558"/>
    </source>
</evidence>
<dbReference type="EMBL" id="JADBJN010000004">
    <property type="protein sequence ID" value="KAG5667893.1"/>
    <property type="molecule type" value="Genomic_DNA"/>
</dbReference>
<feature type="compositionally biased region" description="Polar residues" evidence="6">
    <location>
        <begin position="20"/>
        <end position="30"/>
    </location>
</feature>
<keyword evidence="4" id="KW-0325">Glycoprotein</keyword>
<dbReference type="Pfam" id="PF08205">
    <property type="entry name" value="C2-set_2"/>
    <property type="match status" value="1"/>
</dbReference>
<keyword evidence="2" id="KW-0472">Membrane</keyword>
<dbReference type="InterPro" id="IPR013783">
    <property type="entry name" value="Ig-like_fold"/>
</dbReference>
<name>A0A9J6BDS4_POLVA</name>
<reference evidence="8" key="1">
    <citation type="submission" date="2021-03" db="EMBL/GenBank/DDBJ databases">
        <title>Chromosome level genome of the anhydrobiotic midge Polypedilum vanderplanki.</title>
        <authorList>
            <person name="Yoshida Y."/>
            <person name="Kikawada T."/>
            <person name="Gusev O."/>
        </authorList>
    </citation>
    <scope>NUCLEOTIDE SEQUENCE</scope>
    <source>
        <strain evidence="8">NIAS01</strain>
        <tissue evidence="8">Whole body or cell culture</tissue>
    </source>
</reference>
<dbReference type="PROSITE" id="PS50835">
    <property type="entry name" value="IG_LIKE"/>
    <property type="match status" value="2"/>
</dbReference>
<feature type="domain" description="Ig-like" evidence="7">
    <location>
        <begin position="417"/>
        <end position="489"/>
    </location>
</feature>
<keyword evidence="9" id="KW-1185">Reference proteome</keyword>
<evidence type="ECO:0000313" key="8">
    <source>
        <dbReference type="EMBL" id="KAG5667893.1"/>
    </source>
</evidence>
<dbReference type="InterPro" id="IPR003598">
    <property type="entry name" value="Ig_sub2"/>
</dbReference>
<evidence type="ECO:0000259" key="7">
    <source>
        <dbReference type="PROSITE" id="PS50835"/>
    </source>
</evidence>
<dbReference type="InterPro" id="IPR036179">
    <property type="entry name" value="Ig-like_dom_sf"/>
</dbReference>
<dbReference type="GO" id="GO:0005886">
    <property type="term" value="C:plasma membrane"/>
    <property type="evidence" value="ECO:0007669"/>
    <property type="project" value="TreeGrafter"/>
</dbReference>
<evidence type="ECO:0000256" key="4">
    <source>
        <dbReference type="ARBA" id="ARBA00023180"/>
    </source>
</evidence>
<dbReference type="SUPFAM" id="SSF48726">
    <property type="entry name" value="Immunoglobulin"/>
    <property type="match status" value="2"/>
</dbReference>
<dbReference type="OrthoDB" id="9442762at2759"/>
<evidence type="ECO:0000256" key="2">
    <source>
        <dbReference type="ARBA" id="ARBA00023136"/>
    </source>
</evidence>
<evidence type="ECO:0000256" key="1">
    <source>
        <dbReference type="ARBA" id="ARBA00004479"/>
    </source>
</evidence>
<dbReference type="GO" id="GO:0005911">
    <property type="term" value="C:cell-cell junction"/>
    <property type="evidence" value="ECO:0007669"/>
    <property type="project" value="TreeGrafter"/>
</dbReference>
<proteinExistence type="predicted"/>
<dbReference type="SMART" id="SM00408">
    <property type="entry name" value="IGc2"/>
    <property type="match status" value="3"/>
</dbReference>
<comment type="subcellular location">
    <subcellularLocation>
        <location evidence="1">Membrane</location>
        <topology evidence="1">Single-pass type I membrane protein</topology>
    </subcellularLocation>
</comment>
<dbReference type="Pfam" id="PF13927">
    <property type="entry name" value="Ig_3"/>
    <property type="match status" value="2"/>
</dbReference>
<dbReference type="PANTHER" id="PTHR11640">
    <property type="entry name" value="NEPHRIN"/>
    <property type="match status" value="1"/>
</dbReference>
<organism evidence="8 9">
    <name type="scientific">Polypedilum vanderplanki</name>
    <name type="common">Sleeping chironomid midge</name>
    <dbReference type="NCBI Taxonomy" id="319348"/>
    <lineage>
        <taxon>Eukaryota</taxon>
        <taxon>Metazoa</taxon>
        <taxon>Ecdysozoa</taxon>
        <taxon>Arthropoda</taxon>
        <taxon>Hexapoda</taxon>
        <taxon>Insecta</taxon>
        <taxon>Pterygota</taxon>
        <taxon>Neoptera</taxon>
        <taxon>Endopterygota</taxon>
        <taxon>Diptera</taxon>
        <taxon>Nematocera</taxon>
        <taxon>Chironomoidea</taxon>
        <taxon>Chironomidae</taxon>
        <taxon>Chironominae</taxon>
        <taxon>Polypedilum</taxon>
        <taxon>Polypedilum</taxon>
    </lineage>
</organism>
<gene>
    <name evidence="8" type="ORF">PVAND_015859</name>
</gene>
<dbReference type="InterPro" id="IPR051275">
    <property type="entry name" value="Cell_adhesion_signaling"/>
</dbReference>
<evidence type="ECO:0000256" key="3">
    <source>
        <dbReference type="ARBA" id="ARBA00023157"/>
    </source>
</evidence>
<dbReference type="GO" id="GO:0098609">
    <property type="term" value="P:cell-cell adhesion"/>
    <property type="evidence" value="ECO:0007669"/>
    <property type="project" value="TreeGrafter"/>
</dbReference>
<dbReference type="PANTHER" id="PTHR11640:SF155">
    <property type="entry name" value="IG-LIKE DOMAIN-CONTAINING PROTEIN"/>
    <property type="match status" value="1"/>
</dbReference>
<accession>A0A9J6BDS4</accession>
<comment type="caution">
    <text evidence="8">The sequence shown here is derived from an EMBL/GenBank/DDBJ whole genome shotgun (WGS) entry which is preliminary data.</text>
</comment>